<dbReference type="Proteomes" id="UP000051124">
    <property type="component" value="Unassembled WGS sequence"/>
</dbReference>
<dbReference type="InterPro" id="IPR032286">
    <property type="entry name" value="DUF4837"/>
</dbReference>
<accession>A0A0S7WMD5</accession>
<organism evidence="1 2">
    <name type="scientific">candidate division TA06 bacterium DG_26</name>
    <dbReference type="NCBI Taxonomy" id="1703771"/>
    <lineage>
        <taxon>Bacteria</taxon>
        <taxon>Bacteria division TA06</taxon>
    </lineage>
</organism>
<dbReference type="Pfam" id="PF16125">
    <property type="entry name" value="DUF4837"/>
    <property type="match status" value="1"/>
</dbReference>
<protein>
    <recommendedName>
        <fullName evidence="3">DUF4837 domain-containing protein</fullName>
    </recommendedName>
</protein>
<dbReference type="EMBL" id="LIZT01000003">
    <property type="protein sequence ID" value="KPJ51307.1"/>
    <property type="molecule type" value="Genomic_DNA"/>
</dbReference>
<sequence>MKGVLCLVLLTVLACSERIPYATGREDEVFVIIDRGTWDGLQELLKATFEKERRIVQWERIFSLQRVDPDEFPRYRARKNLLIVGRVAGQRTSELIQELLPAASMEKVVEKGGGVFAIENPYREGQIAFVIAGMDTDAIRETIEKSSDSLFEILWARVKERIKERALHRLNRRLIEMIEEKYGWSLKLPQQYRLSKEEENVVRFTRHYPDRLVSVYWEEGGELTQSSCLEKRAWLGKAFFDGDTLLPEMTSVRDAELDGARAVRIDGVWQNEGQVMGGPFISFCIRAPVLNRNYLIDGLLFAPGKKKWIYLAELEAIVESFQLE</sequence>
<evidence type="ECO:0000313" key="1">
    <source>
        <dbReference type="EMBL" id="KPJ51307.1"/>
    </source>
</evidence>
<proteinExistence type="predicted"/>
<gene>
    <name evidence="1" type="ORF">AMJ40_00445</name>
</gene>
<comment type="caution">
    <text evidence="1">The sequence shown here is derived from an EMBL/GenBank/DDBJ whole genome shotgun (WGS) entry which is preliminary data.</text>
</comment>
<dbReference type="PROSITE" id="PS51257">
    <property type="entry name" value="PROKAR_LIPOPROTEIN"/>
    <property type="match status" value="1"/>
</dbReference>
<evidence type="ECO:0000313" key="2">
    <source>
        <dbReference type="Proteomes" id="UP000051124"/>
    </source>
</evidence>
<name>A0A0S7WMD5_UNCT6</name>
<evidence type="ECO:0008006" key="3">
    <source>
        <dbReference type="Google" id="ProtNLM"/>
    </source>
</evidence>
<dbReference type="AlphaFoldDB" id="A0A0S7WMD5"/>
<reference evidence="1 2" key="1">
    <citation type="journal article" date="2015" name="Microbiome">
        <title>Genomic resolution of linkages in carbon, nitrogen, and sulfur cycling among widespread estuary sediment bacteria.</title>
        <authorList>
            <person name="Baker B.J."/>
            <person name="Lazar C.S."/>
            <person name="Teske A.P."/>
            <person name="Dick G.J."/>
        </authorList>
    </citation>
    <scope>NUCLEOTIDE SEQUENCE [LARGE SCALE GENOMIC DNA]</scope>
    <source>
        <strain evidence="1">DG_26</strain>
    </source>
</reference>